<dbReference type="AlphaFoldDB" id="A0A3L7JVQ6"/>
<dbReference type="RefSeq" id="WP_121681233.1">
    <property type="nucleotide sequence ID" value="NZ_RCVZ01000009.1"/>
</dbReference>
<feature type="domain" description="CAAX prenyl protease 2/Lysostaphin resistance protein A-like" evidence="2">
    <location>
        <begin position="129"/>
        <end position="217"/>
    </location>
</feature>
<dbReference type="GO" id="GO:0080120">
    <property type="term" value="P:CAAX-box protein maturation"/>
    <property type="evidence" value="ECO:0007669"/>
    <property type="project" value="UniProtKB-ARBA"/>
</dbReference>
<dbReference type="GO" id="GO:0004175">
    <property type="term" value="F:endopeptidase activity"/>
    <property type="evidence" value="ECO:0007669"/>
    <property type="project" value="UniProtKB-ARBA"/>
</dbReference>
<dbReference type="PANTHER" id="PTHR36435">
    <property type="entry name" value="SLR1288 PROTEIN"/>
    <property type="match status" value="1"/>
</dbReference>
<accession>A0A3L7JVQ6</accession>
<evidence type="ECO:0000256" key="1">
    <source>
        <dbReference type="SAM" id="Phobius"/>
    </source>
</evidence>
<organism evidence="3 4">
    <name type="scientific">Falsibacillus albus</name>
    <dbReference type="NCBI Taxonomy" id="2478915"/>
    <lineage>
        <taxon>Bacteria</taxon>
        <taxon>Bacillati</taxon>
        <taxon>Bacillota</taxon>
        <taxon>Bacilli</taxon>
        <taxon>Bacillales</taxon>
        <taxon>Bacillaceae</taxon>
        <taxon>Falsibacillus</taxon>
    </lineage>
</organism>
<keyword evidence="4" id="KW-1185">Reference proteome</keyword>
<dbReference type="OrthoDB" id="2357478at2"/>
<dbReference type="Proteomes" id="UP000276770">
    <property type="component" value="Unassembled WGS sequence"/>
</dbReference>
<feature type="transmembrane region" description="Helical" evidence="1">
    <location>
        <begin position="34"/>
        <end position="55"/>
    </location>
</feature>
<comment type="caution">
    <text evidence="3">The sequence shown here is derived from an EMBL/GenBank/DDBJ whole genome shotgun (WGS) entry which is preliminary data.</text>
</comment>
<dbReference type="InterPro" id="IPR003675">
    <property type="entry name" value="Rce1/LyrA-like_dom"/>
</dbReference>
<dbReference type="InterPro" id="IPR052710">
    <property type="entry name" value="CAAX_protease"/>
</dbReference>
<evidence type="ECO:0000313" key="4">
    <source>
        <dbReference type="Proteomes" id="UP000276770"/>
    </source>
</evidence>
<keyword evidence="3" id="KW-0482">Metalloprotease</keyword>
<keyword evidence="1" id="KW-0472">Membrane</keyword>
<evidence type="ECO:0000313" key="3">
    <source>
        <dbReference type="EMBL" id="RLQ94620.1"/>
    </source>
</evidence>
<dbReference type="PANTHER" id="PTHR36435:SF1">
    <property type="entry name" value="CAAX AMINO TERMINAL PROTEASE FAMILY PROTEIN"/>
    <property type="match status" value="1"/>
</dbReference>
<reference evidence="3 4" key="1">
    <citation type="submission" date="2018-10" db="EMBL/GenBank/DDBJ databases">
        <title>Falsibacillus sp. genome draft.</title>
        <authorList>
            <person name="Shi S."/>
        </authorList>
    </citation>
    <scope>NUCLEOTIDE SEQUENCE [LARGE SCALE GENOMIC DNA]</scope>
    <source>
        <strain evidence="3 4">GY 10110</strain>
    </source>
</reference>
<dbReference type="Pfam" id="PF02517">
    <property type="entry name" value="Rce1-like"/>
    <property type="match status" value="1"/>
</dbReference>
<gene>
    <name evidence="3" type="ORF">D9X91_13885</name>
</gene>
<feature type="transmembrane region" description="Helical" evidence="1">
    <location>
        <begin position="195"/>
        <end position="216"/>
    </location>
</feature>
<dbReference type="GO" id="GO:0006508">
    <property type="term" value="P:proteolysis"/>
    <property type="evidence" value="ECO:0007669"/>
    <property type="project" value="UniProtKB-KW"/>
</dbReference>
<keyword evidence="3" id="KW-0645">Protease</keyword>
<feature type="transmembrane region" description="Helical" evidence="1">
    <location>
        <begin position="161"/>
        <end position="183"/>
    </location>
</feature>
<feature type="transmembrane region" description="Helical" evidence="1">
    <location>
        <begin position="129"/>
        <end position="154"/>
    </location>
</feature>
<keyword evidence="3" id="KW-0378">Hydrolase</keyword>
<keyword evidence="1" id="KW-0812">Transmembrane</keyword>
<dbReference type="GO" id="GO:0008237">
    <property type="term" value="F:metallopeptidase activity"/>
    <property type="evidence" value="ECO:0007669"/>
    <property type="project" value="UniProtKB-KW"/>
</dbReference>
<sequence length="238" mass="27551">MFIIAVLLLCIIIGYPIWDYLYMKHADFSNNYKMYWTIIIPQWIFTGVFLIYFFATKRSIKDLFIVSTPILHDQSAHLKQVFWGVLSTIAIFGLIFLFSKKLKQNLLSYFERQMDSIRFMLPSTFGERLLFALVALTAGFCEEVVFRGVMLYYFNHIDLQLSIIPLMIVMSLLFGIVHLYQGWKGVVGTAYMGGALLYVYLATGNLWICILIHFLIDVKFVFTSNKKPASSQEVQIPV</sequence>
<evidence type="ECO:0000259" key="2">
    <source>
        <dbReference type="Pfam" id="PF02517"/>
    </source>
</evidence>
<keyword evidence="1" id="KW-1133">Transmembrane helix</keyword>
<name>A0A3L7JVQ6_9BACI</name>
<feature type="transmembrane region" description="Helical" evidence="1">
    <location>
        <begin position="81"/>
        <end position="99"/>
    </location>
</feature>
<dbReference type="EMBL" id="RCVZ01000009">
    <property type="protein sequence ID" value="RLQ94620.1"/>
    <property type="molecule type" value="Genomic_DNA"/>
</dbReference>
<proteinExistence type="predicted"/>
<protein>
    <submittedName>
        <fullName evidence="3">CPBP family intramembrane metalloprotease</fullName>
    </submittedName>
</protein>